<dbReference type="SUPFAM" id="SSF103473">
    <property type="entry name" value="MFS general substrate transporter"/>
    <property type="match status" value="1"/>
</dbReference>
<feature type="transmembrane region" description="Helical" evidence="7">
    <location>
        <begin position="308"/>
        <end position="330"/>
    </location>
</feature>
<evidence type="ECO:0000313" key="9">
    <source>
        <dbReference type="Proteomes" id="UP000230002"/>
    </source>
</evidence>
<feature type="transmembrane region" description="Helical" evidence="7">
    <location>
        <begin position="275"/>
        <end position="296"/>
    </location>
</feature>
<name>A0A2G8SSY0_9APHY</name>
<evidence type="ECO:0000256" key="5">
    <source>
        <dbReference type="ARBA" id="ARBA00022989"/>
    </source>
</evidence>
<dbReference type="Proteomes" id="UP000230002">
    <property type="component" value="Unassembled WGS sequence"/>
</dbReference>
<keyword evidence="6 7" id="KW-0472">Membrane</keyword>
<dbReference type="PANTHER" id="PTHR10332">
    <property type="entry name" value="EQUILIBRATIVE NUCLEOSIDE TRANSPORTER"/>
    <property type="match status" value="1"/>
</dbReference>
<gene>
    <name evidence="8" type="ORF">GSI_00569</name>
</gene>
<proteinExistence type="inferred from homology"/>
<dbReference type="GO" id="GO:0000329">
    <property type="term" value="C:fungal-type vacuole membrane"/>
    <property type="evidence" value="ECO:0007669"/>
    <property type="project" value="TreeGrafter"/>
</dbReference>
<feature type="transmembrane region" description="Helical" evidence="7">
    <location>
        <begin position="166"/>
        <end position="192"/>
    </location>
</feature>
<feature type="transmembrane region" description="Helical" evidence="7">
    <location>
        <begin position="345"/>
        <end position="366"/>
    </location>
</feature>
<organism evidence="8 9">
    <name type="scientific">Ganoderma sinense ZZ0214-1</name>
    <dbReference type="NCBI Taxonomy" id="1077348"/>
    <lineage>
        <taxon>Eukaryota</taxon>
        <taxon>Fungi</taxon>
        <taxon>Dikarya</taxon>
        <taxon>Basidiomycota</taxon>
        <taxon>Agaricomycotina</taxon>
        <taxon>Agaricomycetes</taxon>
        <taxon>Polyporales</taxon>
        <taxon>Polyporaceae</taxon>
        <taxon>Ganoderma</taxon>
    </lineage>
</organism>
<evidence type="ECO:0000256" key="2">
    <source>
        <dbReference type="ARBA" id="ARBA00007965"/>
    </source>
</evidence>
<feature type="transmembrane region" description="Helical" evidence="7">
    <location>
        <begin position="243"/>
        <end position="263"/>
    </location>
</feature>
<dbReference type="GO" id="GO:0015205">
    <property type="term" value="F:nucleobase transmembrane transporter activity"/>
    <property type="evidence" value="ECO:0007669"/>
    <property type="project" value="TreeGrafter"/>
</dbReference>
<feature type="transmembrane region" description="Helical" evidence="7">
    <location>
        <begin position="128"/>
        <end position="146"/>
    </location>
</feature>
<keyword evidence="3" id="KW-0813">Transport</keyword>
<feature type="transmembrane region" description="Helical" evidence="7">
    <location>
        <begin position="86"/>
        <end position="116"/>
    </location>
</feature>
<dbReference type="PANTHER" id="PTHR10332:SF88">
    <property type="entry name" value="EQUILIBRATIVE NUCLEOSIDE TRANSPORTER 1, ISOFORM A"/>
    <property type="match status" value="1"/>
</dbReference>
<dbReference type="GO" id="GO:0034257">
    <property type="term" value="F:nicotinamide riboside transmembrane transporter activity"/>
    <property type="evidence" value="ECO:0007669"/>
    <property type="project" value="TreeGrafter"/>
</dbReference>
<comment type="caution">
    <text evidence="8">The sequence shown here is derived from an EMBL/GenBank/DDBJ whole genome shotgun (WGS) entry which is preliminary data.</text>
</comment>
<feature type="transmembrane region" description="Helical" evidence="7">
    <location>
        <begin position="387"/>
        <end position="410"/>
    </location>
</feature>
<protein>
    <submittedName>
        <fullName evidence="8">Transporter</fullName>
    </submittedName>
</protein>
<keyword evidence="4 7" id="KW-0812">Transmembrane</keyword>
<dbReference type="InterPro" id="IPR002259">
    <property type="entry name" value="Eqnu_transpt"/>
</dbReference>
<keyword evidence="5 7" id="KW-1133">Transmembrane helix</keyword>
<dbReference type="OrthoDB" id="10261753at2759"/>
<keyword evidence="9" id="KW-1185">Reference proteome</keyword>
<feature type="transmembrane region" description="Helical" evidence="7">
    <location>
        <begin position="59"/>
        <end position="80"/>
    </location>
</feature>
<evidence type="ECO:0000256" key="7">
    <source>
        <dbReference type="SAM" id="Phobius"/>
    </source>
</evidence>
<dbReference type="GO" id="GO:0005886">
    <property type="term" value="C:plasma membrane"/>
    <property type="evidence" value="ECO:0007669"/>
    <property type="project" value="TreeGrafter"/>
</dbReference>
<dbReference type="EMBL" id="AYKW01000001">
    <property type="protein sequence ID" value="PIL36879.1"/>
    <property type="molecule type" value="Genomic_DNA"/>
</dbReference>
<comment type="subcellular location">
    <subcellularLocation>
        <location evidence="1">Membrane</location>
        <topology evidence="1">Multi-pass membrane protein</topology>
    </subcellularLocation>
</comment>
<sequence length="422" mass="45023">MLVPTALINATPYFLSRVADTPLKSSFSSYLSTTFTAANFGFLAHATGTSKKASNTRRVLYSLIALAVLNFFLTFSTFTHPTPGGFFAFVLLNAIGQAAAGSYLQTAVVAIASLFGPSAMQAVMSGQAAIAVVISGVQVASSLASVRGSKPAAMVVSSEPEEKSAFIFFCLSTIFLLVSVGVNSWLVSLPAYKEVTSQRSTRRLSTAEGMSLLAASSIDDVHEVRKPEHKNDVIRLAKTNSTYNLAVAYVFIATLAIFPPITISVKSTNPSIHPLVFSSVHFLMFNVGDVIGRTILSFPRFHTWSARRLLTLSLLRTLFIPLFLMCNIQWGSGNSTSGPIIGSDVLFMLLMLSFGLTNGYVSSMCMMAAPSLAHNPRLQGRVEDVDVAATVASFYLVGGLAVGSILSFAVRGAVCDCNPFSQ</sequence>
<reference evidence="8 9" key="1">
    <citation type="journal article" date="2015" name="Sci. Rep.">
        <title>Chromosome-level genome map provides insights into diverse defense mechanisms in the medicinal fungus Ganoderma sinense.</title>
        <authorList>
            <person name="Zhu Y."/>
            <person name="Xu J."/>
            <person name="Sun C."/>
            <person name="Zhou S."/>
            <person name="Xu H."/>
            <person name="Nelson D.R."/>
            <person name="Qian J."/>
            <person name="Song J."/>
            <person name="Luo H."/>
            <person name="Xiang L."/>
            <person name="Li Y."/>
            <person name="Xu Z."/>
            <person name="Ji A."/>
            <person name="Wang L."/>
            <person name="Lu S."/>
            <person name="Hayward A."/>
            <person name="Sun W."/>
            <person name="Li X."/>
            <person name="Schwartz D.C."/>
            <person name="Wang Y."/>
            <person name="Chen S."/>
        </authorList>
    </citation>
    <scope>NUCLEOTIDE SEQUENCE [LARGE SCALE GENOMIC DNA]</scope>
    <source>
        <strain evidence="8 9">ZZ0214-1</strain>
    </source>
</reference>
<evidence type="ECO:0000256" key="1">
    <source>
        <dbReference type="ARBA" id="ARBA00004141"/>
    </source>
</evidence>
<evidence type="ECO:0000256" key="6">
    <source>
        <dbReference type="ARBA" id="ARBA00023136"/>
    </source>
</evidence>
<comment type="similarity">
    <text evidence="2">Belongs to the SLC29A/ENT transporter (TC 2.A.57) family.</text>
</comment>
<evidence type="ECO:0000256" key="4">
    <source>
        <dbReference type="ARBA" id="ARBA00022692"/>
    </source>
</evidence>
<evidence type="ECO:0000256" key="3">
    <source>
        <dbReference type="ARBA" id="ARBA00022448"/>
    </source>
</evidence>
<dbReference type="PIRSF" id="PIRSF016379">
    <property type="entry name" value="ENT"/>
    <property type="match status" value="1"/>
</dbReference>
<evidence type="ECO:0000313" key="8">
    <source>
        <dbReference type="EMBL" id="PIL36879.1"/>
    </source>
</evidence>
<dbReference type="InterPro" id="IPR036259">
    <property type="entry name" value="MFS_trans_sf"/>
</dbReference>
<dbReference type="Pfam" id="PF01733">
    <property type="entry name" value="Nucleoside_tran"/>
    <property type="match status" value="1"/>
</dbReference>
<accession>A0A2G8SSY0</accession>
<dbReference type="AlphaFoldDB" id="A0A2G8SSY0"/>
<dbReference type="PRINTS" id="PR01130">
    <property type="entry name" value="DERENTRNSPRT"/>
</dbReference>
<dbReference type="STRING" id="1077348.A0A2G8SSY0"/>